<gene>
    <name evidence="1" type="ORF">RRG08_054180</name>
</gene>
<dbReference type="AlphaFoldDB" id="A0AAE1DRC7"/>
<name>A0AAE1DRC7_9GAST</name>
<protein>
    <submittedName>
        <fullName evidence="1">Uncharacterized protein</fullName>
    </submittedName>
</protein>
<evidence type="ECO:0000313" key="1">
    <source>
        <dbReference type="EMBL" id="KAK3779927.1"/>
    </source>
</evidence>
<dbReference type="EMBL" id="JAWDGP010002797">
    <property type="protein sequence ID" value="KAK3779927.1"/>
    <property type="molecule type" value="Genomic_DNA"/>
</dbReference>
<accession>A0AAE1DRC7</accession>
<sequence>MAASEQRYCVLSQRSDPALPIVSPEFTQSSGALFLVAVEHSGKVVCKPLVSRTKFLNSPTTRPALEVLPPSTWISESDKSNLADGRCVYTHLHRWIQADNPRLMRLAGDYHTQAYCIYRLFSVGLDSEIRSNSVYSWAMVDKSKDFTSDNIEWDRVLNGVHPHIDYHPFIVWVIGINVTHEWLTRISGQYSSLGASHSGPVGRTPARHVRSIGIDPLLRHISNWVPSDKPCPWLEQNPTCGVSPMVLTRSDIPYDQVTKPQCGRDKPRGSNQ</sequence>
<dbReference type="Proteomes" id="UP001283361">
    <property type="component" value="Unassembled WGS sequence"/>
</dbReference>
<reference evidence="1" key="1">
    <citation type="journal article" date="2023" name="G3 (Bethesda)">
        <title>A reference genome for the long-term kleptoplast-retaining sea slug Elysia crispata morphotype clarki.</title>
        <authorList>
            <person name="Eastman K.E."/>
            <person name="Pendleton A.L."/>
            <person name="Shaikh M.A."/>
            <person name="Suttiyut T."/>
            <person name="Ogas R."/>
            <person name="Tomko P."/>
            <person name="Gavelis G."/>
            <person name="Widhalm J.R."/>
            <person name="Wisecaver J.H."/>
        </authorList>
    </citation>
    <scope>NUCLEOTIDE SEQUENCE</scope>
    <source>
        <strain evidence="1">ECLA1</strain>
    </source>
</reference>
<comment type="caution">
    <text evidence="1">The sequence shown here is derived from an EMBL/GenBank/DDBJ whole genome shotgun (WGS) entry which is preliminary data.</text>
</comment>
<proteinExistence type="predicted"/>
<keyword evidence="2" id="KW-1185">Reference proteome</keyword>
<evidence type="ECO:0000313" key="2">
    <source>
        <dbReference type="Proteomes" id="UP001283361"/>
    </source>
</evidence>
<organism evidence="1 2">
    <name type="scientific">Elysia crispata</name>
    <name type="common">lettuce slug</name>
    <dbReference type="NCBI Taxonomy" id="231223"/>
    <lineage>
        <taxon>Eukaryota</taxon>
        <taxon>Metazoa</taxon>
        <taxon>Spiralia</taxon>
        <taxon>Lophotrochozoa</taxon>
        <taxon>Mollusca</taxon>
        <taxon>Gastropoda</taxon>
        <taxon>Heterobranchia</taxon>
        <taxon>Euthyneura</taxon>
        <taxon>Panpulmonata</taxon>
        <taxon>Sacoglossa</taxon>
        <taxon>Placobranchoidea</taxon>
        <taxon>Plakobranchidae</taxon>
        <taxon>Elysia</taxon>
    </lineage>
</organism>